<name>A0ABD3UGN8_9LAMI</name>
<dbReference type="GO" id="GO:0004553">
    <property type="term" value="F:hydrolase activity, hydrolyzing O-glycosyl compounds"/>
    <property type="evidence" value="ECO:0007669"/>
    <property type="project" value="UniProtKB-ARBA"/>
</dbReference>
<proteinExistence type="inferred from homology"/>
<dbReference type="Gene3D" id="2.160.20.10">
    <property type="entry name" value="Single-stranded right-handed beta-helix, Pectin lyase-like"/>
    <property type="match status" value="1"/>
</dbReference>
<evidence type="ECO:0000256" key="6">
    <source>
        <dbReference type="ARBA" id="ARBA00023295"/>
    </source>
</evidence>
<evidence type="ECO:0000313" key="11">
    <source>
        <dbReference type="EMBL" id="KAL3848689.1"/>
    </source>
</evidence>
<comment type="caution">
    <text evidence="11">The sequence shown here is derived from an EMBL/GenBank/DDBJ whole genome shotgun (WGS) entry which is preliminary data.</text>
</comment>
<comment type="subcellular location">
    <subcellularLocation>
        <location evidence="1">Secreted</location>
        <location evidence="1">Cell wall</location>
    </subcellularLocation>
</comment>
<evidence type="ECO:0000256" key="9">
    <source>
        <dbReference type="RuleBase" id="RU361169"/>
    </source>
</evidence>
<dbReference type="InterPro" id="IPR012334">
    <property type="entry name" value="Pectin_lyas_fold"/>
</dbReference>
<keyword evidence="3" id="KW-0134">Cell wall</keyword>
<dbReference type="SUPFAM" id="SSF51126">
    <property type="entry name" value="Pectin lyase-like"/>
    <property type="match status" value="1"/>
</dbReference>
<evidence type="ECO:0000256" key="4">
    <source>
        <dbReference type="ARBA" id="ARBA00022525"/>
    </source>
</evidence>
<dbReference type="AlphaFoldDB" id="A0ABD3UGN8"/>
<feature type="signal peptide" evidence="10">
    <location>
        <begin position="1"/>
        <end position="22"/>
    </location>
</feature>
<organism evidence="11 12">
    <name type="scientific">Penstemon smallii</name>
    <dbReference type="NCBI Taxonomy" id="265156"/>
    <lineage>
        <taxon>Eukaryota</taxon>
        <taxon>Viridiplantae</taxon>
        <taxon>Streptophyta</taxon>
        <taxon>Embryophyta</taxon>
        <taxon>Tracheophyta</taxon>
        <taxon>Spermatophyta</taxon>
        <taxon>Magnoliopsida</taxon>
        <taxon>eudicotyledons</taxon>
        <taxon>Gunneridae</taxon>
        <taxon>Pentapetalae</taxon>
        <taxon>asterids</taxon>
        <taxon>lamiids</taxon>
        <taxon>Lamiales</taxon>
        <taxon>Plantaginaceae</taxon>
        <taxon>Cheloneae</taxon>
        <taxon>Penstemon</taxon>
    </lineage>
</organism>
<keyword evidence="4" id="KW-0964">Secreted</keyword>
<feature type="chain" id="PRO_5044891362" description="Exopolygalacturonase-like" evidence="10">
    <location>
        <begin position="23"/>
        <end position="396"/>
    </location>
</feature>
<evidence type="ECO:0000313" key="12">
    <source>
        <dbReference type="Proteomes" id="UP001634393"/>
    </source>
</evidence>
<evidence type="ECO:0000256" key="5">
    <source>
        <dbReference type="ARBA" id="ARBA00022801"/>
    </source>
</evidence>
<evidence type="ECO:0000256" key="7">
    <source>
        <dbReference type="ARBA" id="ARBA00023316"/>
    </source>
</evidence>
<dbReference type="Proteomes" id="UP001634393">
    <property type="component" value="Unassembled WGS sequence"/>
</dbReference>
<dbReference type="SMART" id="SM00710">
    <property type="entry name" value="PbH1"/>
    <property type="match status" value="5"/>
</dbReference>
<evidence type="ECO:0000256" key="10">
    <source>
        <dbReference type="SAM" id="SignalP"/>
    </source>
</evidence>
<evidence type="ECO:0000256" key="3">
    <source>
        <dbReference type="ARBA" id="ARBA00022512"/>
    </source>
</evidence>
<dbReference type="FunFam" id="2.160.20.10:FF:000004">
    <property type="entry name" value="Pectin lyase-like superfamily protein"/>
    <property type="match status" value="1"/>
</dbReference>
<accession>A0ABD3UGN8</accession>
<sequence length="396" mass="42750">MKCSFEIVVLLLFFLSTTSVNGEIPPKIFDVTMYGAVANGEIDNAQVFLKAWTDACNYVGRSRIWIPKGTYLLGSVSFIGPCKGSIIFVIKGILKAPTDPSTFFTDTWIGFRYLDDLVVKGGGVLNGQGSSAWKYNDCQRNPQCKNLPVTMRFDFVKNSRIQSLKSINSKNSHFNLFACYNMNISHVKLTAPADSPNTDGIHIGTSSKIKILHANISTGDDCISMVAGSQNIEISDVSCGPGHGISIGSLGRSLAQQHVKGINVRNCTFTNTDNGVRIKTWSPSLYSVASDMTFENIIMNNVRNPVVIDQQYCPAGGCPVESESSVQINDVTFSNIRGTSSTKVVVNLLCSRILPCKNVKLIDINLAYLGPGGPATSMCSHVIGSSHGKQIPGGCL</sequence>
<dbReference type="PANTHER" id="PTHR31375">
    <property type="match status" value="1"/>
</dbReference>
<dbReference type="Pfam" id="PF00295">
    <property type="entry name" value="Glyco_hydro_28"/>
    <property type="match status" value="1"/>
</dbReference>
<keyword evidence="5 9" id="KW-0378">Hydrolase</keyword>
<evidence type="ECO:0000256" key="1">
    <source>
        <dbReference type="ARBA" id="ARBA00004191"/>
    </source>
</evidence>
<protein>
    <recommendedName>
        <fullName evidence="13">Exopolygalacturonase-like</fullName>
    </recommendedName>
</protein>
<dbReference type="GO" id="GO:0071555">
    <property type="term" value="P:cell wall organization"/>
    <property type="evidence" value="ECO:0007669"/>
    <property type="project" value="UniProtKB-KW"/>
</dbReference>
<evidence type="ECO:0000256" key="8">
    <source>
        <dbReference type="PROSITE-ProRule" id="PRU10052"/>
    </source>
</evidence>
<keyword evidence="6 9" id="KW-0326">Glycosidase</keyword>
<evidence type="ECO:0000256" key="2">
    <source>
        <dbReference type="ARBA" id="ARBA00008834"/>
    </source>
</evidence>
<comment type="similarity">
    <text evidence="2 9">Belongs to the glycosyl hydrolase 28 family.</text>
</comment>
<dbReference type="InterPro" id="IPR000743">
    <property type="entry name" value="Glyco_hydro_28"/>
</dbReference>
<keyword evidence="7" id="KW-0961">Cell wall biogenesis/degradation</keyword>
<gene>
    <name evidence="11" type="ORF">ACJIZ3_010571</name>
</gene>
<evidence type="ECO:0008006" key="13">
    <source>
        <dbReference type="Google" id="ProtNLM"/>
    </source>
</evidence>
<keyword evidence="10" id="KW-0732">Signal</keyword>
<keyword evidence="12" id="KW-1185">Reference proteome</keyword>
<reference evidence="11 12" key="1">
    <citation type="submission" date="2024-12" db="EMBL/GenBank/DDBJ databases">
        <title>The unique morphological basis and parallel evolutionary history of personate flowers in Penstemon.</title>
        <authorList>
            <person name="Depatie T.H."/>
            <person name="Wessinger C.A."/>
        </authorList>
    </citation>
    <scope>NUCLEOTIDE SEQUENCE [LARGE SCALE GENOMIC DNA]</scope>
    <source>
        <strain evidence="11">WTNN_2</strain>
        <tissue evidence="11">Leaf</tissue>
    </source>
</reference>
<dbReference type="InterPro" id="IPR011050">
    <property type="entry name" value="Pectin_lyase_fold/virulence"/>
</dbReference>
<dbReference type="PROSITE" id="PS00502">
    <property type="entry name" value="POLYGALACTURONASE"/>
    <property type="match status" value="1"/>
</dbReference>
<feature type="active site" evidence="8">
    <location>
        <position position="243"/>
    </location>
</feature>
<dbReference type="EMBL" id="JBJXBP010000001">
    <property type="protein sequence ID" value="KAL3848689.1"/>
    <property type="molecule type" value="Genomic_DNA"/>
</dbReference>
<dbReference type="InterPro" id="IPR006626">
    <property type="entry name" value="PbH1"/>
</dbReference>